<keyword evidence="3" id="KW-1185">Reference proteome</keyword>
<keyword evidence="1" id="KW-1133">Transmembrane helix</keyword>
<keyword evidence="1" id="KW-0812">Transmembrane</keyword>
<dbReference type="InterPro" id="IPR043912">
    <property type="entry name" value="DUF5765"/>
</dbReference>
<keyword evidence="1" id="KW-0472">Membrane</keyword>
<evidence type="ECO:0000256" key="1">
    <source>
        <dbReference type="SAM" id="Phobius"/>
    </source>
</evidence>
<accession>A0A1M7XV58</accession>
<proteinExistence type="predicted"/>
<dbReference type="OrthoDB" id="12731at10239"/>
<feature type="transmembrane region" description="Helical" evidence="1">
    <location>
        <begin position="154"/>
        <end position="174"/>
    </location>
</feature>
<name>A0A1M7XV58_9VIRU</name>
<dbReference type="EMBL" id="LT671577">
    <property type="protein sequence ID" value="SHO33562.1"/>
    <property type="molecule type" value="Genomic_DNA"/>
</dbReference>
<dbReference type="KEGG" id="vg:30523478"/>
<dbReference type="GeneID" id="30523478"/>
<evidence type="ECO:0000313" key="3">
    <source>
        <dbReference type="Proteomes" id="UP000201465"/>
    </source>
</evidence>
<feature type="transmembrane region" description="Helical" evidence="1">
    <location>
        <begin position="98"/>
        <end position="118"/>
    </location>
</feature>
<evidence type="ECO:0000313" key="2">
    <source>
        <dbReference type="EMBL" id="SHO33562.1"/>
    </source>
</evidence>
<organism evidence="2 3">
    <name type="scientific">Cedratvirus A11</name>
    <dbReference type="NCBI Taxonomy" id="1903266"/>
    <lineage>
        <taxon>Viruses</taxon>
        <taxon>Pithoviruses</taxon>
        <taxon>Orthocedratvirinae</taxon>
        <taxon>Alphacedratvirus</taxon>
        <taxon>Alphacedratvirus aljazairmassiliense</taxon>
    </lineage>
</organism>
<sequence length="233" mass="26859">MCFSFPVSLTLGFLGICLAKYSSLNKRYGYRDIALFYSFMELLQAVQYLLVEEHDSGVETCSGVNYLSTLVAHVLVVVQPAMWNLFRYRSQEKNRDVFYFAFLLSVIWAAFFTLRLFYLPFGPVIPFLQEKDILTGSQVCSWLGPTHVYWTLPYYSYSGLEANLFTYLLLWFFPTVYEKQGIVKLTLWLVQIVIIASLVTLVDELPTFWCALSVPFLFMSVFSKQPSPPLLGL</sequence>
<dbReference type="Pfam" id="PF19069">
    <property type="entry name" value="DUF5765"/>
    <property type="match status" value="1"/>
</dbReference>
<protein>
    <submittedName>
        <fullName evidence="2">Uncharacterized protein</fullName>
    </submittedName>
</protein>
<reference evidence="2 3" key="1">
    <citation type="submission" date="2016-11" db="EMBL/GenBank/DDBJ databases">
        <authorList>
            <consortium name="Urmite Genomes"/>
        </authorList>
    </citation>
    <scope>NUCLEOTIDE SEQUENCE [LARGE SCALE GENOMIC DNA]</scope>
    <source>
        <strain evidence="2 3">A11</strain>
    </source>
</reference>
<gene>
    <name evidence="2" type="ORF">BQ3484_494</name>
</gene>
<dbReference type="RefSeq" id="YP_009329434.1">
    <property type="nucleotide sequence ID" value="NC_032108.1"/>
</dbReference>
<feature type="transmembrane region" description="Helical" evidence="1">
    <location>
        <begin position="181"/>
        <end position="199"/>
    </location>
</feature>
<dbReference type="Proteomes" id="UP000201465">
    <property type="component" value="Segment"/>
</dbReference>